<organism evidence="1 2">
    <name type="scientific">Pseudomonas helmanticensis</name>
    <dbReference type="NCBI Taxonomy" id="1471381"/>
    <lineage>
        <taxon>Bacteria</taxon>
        <taxon>Pseudomonadati</taxon>
        <taxon>Pseudomonadota</taxon>
        <taxon>Gammaproteobacteria</taxon>
        <taxon>Pseudomonadales</taxon>
        <taxon>Pseudomonadaceae</taxon>
        <taxon>Pseudomonas</taxon>
    </lineage>
</organism>
<evidence type="ECO:0000313" key="2">
    <source>
        <dbReference type="Proteomes" id="UP000295804"/>
    </source>
</evidence>
<evidence type="ECO:0000313" key="1">
    <source>
        <dbReference type="EMBL" id="TDV37515.1"/>
    </source>
</evidence>
<sequence>MKITGRVEVETVTDVLCDVCSCSTRLDAGGHQFGTLQAQWGCGTTHEGERYELHLCEECFFLSLAHLKQERRIQHLFSEDGQDLTDNFGLVAKDDYFSDVGSR</sequence>
<gene>
    <name evidence="1" type="ORF">EDF87_12551</name>
</gene>
<name>A0A4R7UV96_9PSED</name>
<reference evidence="1 2" key="1">
    <citation type="submission" date="2019-03" db="EMBL/GenBank/DDBJ databases">
        <title>Genomic analyses of the natural microbiome of Caenorhabditis elegans.</title>
        <authorList>
            <person name="Samuel B."/>
        </authorList>
    </citation>
    <scope>NUCLEOTIDE SEQUENCE [LARGE SCALE GENOMIC DNA]</scope>
    <source>
        <strain evidence="1 2">BIGb0525</strain>
    </source>
</reference>
<accession>A0A4R7UV96</accession>
<dbReference type="Proteomes" id="UP000295804">
    <property type="component" value="Unassembled WGS sequence"/>
</dbReference>
<protein>
    <submittedName>
        <fullName evidence="1">Uncharacterized protein</fullName>
    </submittedName>
</protein>
<dbReference type="EMBL" id="SOCQ01000025">
    <property type="protein sequence ID" value="TDV37515.1"/>
    <property type="molecule type" value="Genomic_DNA"/>
</dbReference>
<comment type="caution">
    <text evidence="1">The sequence shown here is derived from an EMBL/GenBank/DDBJ whole genome shotgun (WGS) entry which is preliminary data.</text>
</comment>
<proteinExistence type="predicted"/>
<dbReference type="RefSeq" id="WP_134178166.1">
    <property type="nucleotide sequence ID" value="NZ_SOCQ01000025.1"/>
</dbReference>
<dbReference type="AlphaFoldDB" id="A0A4R7UV96"/>